<dbReference type="AlphaFoldDB" id="A0A858RRG2"/>
<accession>A0A858RRG2</accession>
<protein>
    <submittedName>
        <fullName evidence="2">Uncharacterized protein</fullName>
    </submittedName>
</protein>
<dbReference type="EMBL" id="CP051774">
    <property type="protein sequence ID" value="QJE98523.1"/>
    <property type="molecule type" value="Genomic_DNA"/>
</dbReference>
<evidence type="ECO:0000256" key="1">
    <source>
        <dbReference type="SAM" id="MobiDB-lite"/>
    </source>
</evidence>
<reference evidence="2 3" key="1">
    <citation type="submission" date="2020-04" db="EMBL/GenBank/DDBJ databases">
        <title>Luteolibacter sp. G-1-1-1 isolated from soil.</title>
        <authorList>
            <person name="Dahal R.H."/>
        </authorList>
    </citation>
    <scope>NUCLEOTIDE SEQUENCE [LARGE SCALE GENOMIC DNA]</scope>
    <source>
        <strain evidence="2 3">G-1-1-1</strain>
    </source>
</reference>
<gene>
    <name evidence="2" type="ORF">HHL09_22955</name>
</gene>
<sequence length="276" mass="30859">MSVRRPVFIFLVAFLLGGVIGFAGYSSKKNRGEPDGSRSGHADEKDDSLSDGRASETRLTPTRKEAPALRVDENGNYLLPAALAERLQIMALSEMKVNRTELAILGFTDAELDQLQELISEVCEKCFSREEAAVKDFTRGETELVRLIPGDRSFAESVKNDALEGMRRIAGRKAPLLETRMLSELESLTMDFGRTDYYQRVGLSDSSSNGLEIESVLISQPMQEGGLMPEPGDSFQGYKTRYRYGARRRYGYGGEVPEFLRHLITKEECEALLPRK</sequence>
<dbReference type="Proteomes" id="UP000501812">
    <property type="component" value="Chromosome"/>
</dbReference>
<proteinExistence type="predicted"/>
<feature type="region of interest" description="Disordered" evidence="1">
    <location>
        <begin position="29"/>
        <end position="66"/>
    </location>
</feature>
<dbReference type="KEGG" id="luo:HHL09_22955"/>
<evidence type="ECO:0000313" key="2">
    <source>
        <dbReference type="EMBL" id="QJE98523.1"/>
    </source>
</evidence>
<keyword evidence="3" id="KW-1185">Reference proteome</keyword>
<evidence type="ECO:0000313" key="3">
    <source>
        <dbReference type="Proteomes" id="UP000501812"/>
    </source>
</evidence>
<feature type="compositionally biased region" description="Basic and acidic residues" evidence="1">
    <location>
        <begin position="30"/>
        <end position="66"/>
    </location>
</feature>
<dbReference type="RefSeq" id="WP_169457010.1">
    <property type="nucleotide sequence ID" value="NZ_CP051774.1"/>
</dbReference>
<name>A0A858RRG2_9BACT</name>
<organism evidence="2 3">
    <name type="scientific">Luteolibacter luteus</name>
    <dbReference type="NCBI Taxonomy" id="2728835"/>
    <lineage>
        <taxon>Bacteria</taxon>
        <taxon>Pseudomonadati</taxon>
        <taxon>Verrucomicrobiota</taxon>
        <taxon>Verrucomicrobiia</taxon>
        <taxon>Verrucomicrobiales</taxon>
        <taxon>Verrucomicrobiaceae</taxon>
        <taxon>Luteolibacter</taxon>
    </lineage>
</organism>